<dbReference type="Pfam" id="PF00436">
    <property type="entry name" value="SSB"/>
    <property type="match status" value="1"/>
</dbReference>
<evidence type="ECO:0000256" key="3">
    <source>
        <dbReference type="SAM" id="MobiDB-lite"/>
    </source>
</evidence>
<dbReference type="PANTHER" id="PTHR10302">
    <property type="entry name" value="SINGLE-STRANDED DNA-BINDING PROTEIN"/>
    <property type="match status" value="1"/>
</dbReference>
<dbReference type="AlphaFoldDB" id="A0AAE0WC64"/>
<dbReference type="InterPro" id="IPR012340">
    <property type="entry name" value="NA-bd_OB-fold"/>
</dbReference>
<evidence type="ECO:0000313" key="4">
    <source>
        <dbReference type="EMBL" id="KAK3608834.1"/>
    </source>
</evidence>
<dbReference type="EMBL" id="JAEAOA010000469">
    <property type="protein sequence ID" value="KAK3608834.1"/>
    <property type="molecule type" value="Genomic_DNA"/>
</dbReference>
<gene>
    <name evidence="4" type="ORF">CHS0354_006875</name>
</gene>
<sequence length="192" mass="21647">MIIGRLGGKPEKRFTSGGTAVATMNVATTEYYTDKANGSKKEKTEWHRIVLWDRLADLADQYLDKGREVYIEGRLQTREWHDKDKIKRYSTEIIGTAMQFIGGAGQGDHQQSPRSYGNNNNQGDYGSRPQSGGGQFGNFGQRQDYAPPGGGVTRLRRRAMTLRLLKMMCLSDGLNTVGLHTRNHTDTLRFRF</sequence>
<dbReference type="GO" id="GO:0006260">
    <property type="term" value="P:DNA replication"/>
    <property type="evidence" value="ECO:0007669"/>
    <property type="project" value="InterPro"/>
</dbReference>
<feature type="compositionally biased region" description="Polar residues" evidence="3">
    <location>
        <begin position="108"/>
        <end position="130"/>
    </location>
</feature>
<proteinExistence type="inferred from homology"/>
<protein>
    <recommendedName>
        <fullName evidence="6">Single-stranded DNA-binding protein</fullName>
    </recommendedName>
</protein>
<feature type="region of interest" description="Disordered" evidence="3">
    <location>
        <begin position="102"/>
        <end position="152"/>
    </location>
</feature>
<dbReference type="PROSITE" id="PS50935">
    <property type="entry name" value="SSB"/>
    <property type="match status" value="1"/>
</dbReference>
<dbReference type="InterPro" id="IPR011344">
    <property type="entry name" value="ssDNA-bd"/>
</dbReference>
<evidence type="ECO:0000256" key="1">
    <source>
        <dbReference type="ARBA" id="ARBA00023125"/>
    </source>
</evidence>
<reference evidence="4" key="2">
    <citation type="journal article" date="2021" name="Genome Biol. Evol.">
        <title>Developing a high-quality reference genome for a parasitic bivalve with doubly uniparental inheritance (Bivalvia: Unionida).</title>
        <authorList>
            <person name="Smith C.H."/>
        </authorList>
    </citation>
    <scope>NUCLEOTIDE SEQUENCE</scope>
    <source>
        <strain evidence="4">CHS0354</strain>
        <tissue evidence="4">Mantle</tissue>
    </source>
</reference>
<dbReference type="CDD" id="cd04496">
    <property type="entry name" value="SSB_OBF"/>
    <property type="match status" value="1"/>
</dbReference>
<dbReference type="PANTHER" id="PTHR10302:SF27">
    <property type="entry name" value="SINGLE-STRANDED DNA-BINDING PROTEIN"/>
    <property type="match status" value="1"/>
</dbReference>
<dbReference type="InterPro" id="IPR000424">
    <property type="entry name" value="Primosome_PriB/ssb"/>
</dbReference>
<dbReference type="GO" id="GO:0003697">
    <property type="term" value="F:single-stranded DNA binding"/>
    <property type="evidence" value="ECO:0007669"/>
    <property type="project" value="InterPro"/>
</dbReference>
<evidence type="ECO:0008006" key="6">
    <source>
        <dbReference type="Google" id="ProtNLM"/>
    </source>
</evidence>
<name>A0AAE0WC64_9BIVA</name>
<dbReference type="NCBIfam" id="TIGR00621">
    <property type="entry name" value="ssb"/>
    <property type="match status" value="1"/>
</dbReference>
<dbReference type="HAMAP" id="MF_00984">
    <property type="entry name" value="SSB"/>
    <property type="match status" value="1"/>
</dbReference>
<accession>A0AAE0WC64</accession>
<reference evidence="4" key="3">
    <citation type="submission" date="2023-05" db="EMBL/GenBank/DDBJ databases">
        <authorList>
            <person name="Smith C.H."/>
        </authorList>
    </citation>
    <scope>NUCLEOTIDE SEQUENCE</scope>
    <source>
        <strain evidence="4">CHS0354</strain>
        <tissue evidence="4">Mantle</tissue>
    </source>
</reference>
<comment type="caution">
    <text evidence="4">The sequence shown here is derived from an EMBL/GenBank/DDBJ whole genome shotgun (WGS) entry which is preliminary data.</text>
</comment>
<reference evidence="4" key="1">
    <citation type="journal article" date="2021" name="Genome Biol. Evol.">
        <title>A High-Quality Reference Genome for a Parasitic Bivalve with Doubly Uniparental Inheritance (Bivalvia: Unionida).</title>
        <authorList>
            <person name="Smith C.H."/>
        </authorList>
    </citation>
    <scope>NUCLEOTIDE SEQUENCE</scope>
    <source>
        <strain evidence="4">CHS0354</strain>
    </source>
</reference>
<dbReference type="SUPFAM" id="SSF50249">
    <property type="entry name" value="Nucleic acid-binding proteins"/>
    <property type="match status" value="1"/>
</dbReference>
<organism evidence="4 5">
    <name type="scientific">Potamilus streckersoni</name>
    <dbReference type="NCBI Taxonomy" id="2493646"/>
    <lineage>
        <taxon>Eukaryota</taxon>
        <taxon>Metazoa</taxon>
        <taxon>Spiralia</taxon>
        <taxon>Lophotrochozoa</taxon>
        <taxon>Mollusca</taxon>
        <taxon>Bivalvia</taxon>
        <taxon>Autobranchia</taxon>
        <taxon>Heteroconchia</taxon>
        <taxon>Palaeoheterodonta</taxon>
        <taxon>Unionida</taxon>
        <taxon>Unionoidea</taxon>
        <taxon>Unionidae</taxon>
        <taxon>Ambleminae</taxon>
        <taxon>Lampsilini</taxon>
        <taxon>Potamilus</taxon>
    </lineage>
</organism>
<keyword evidence="1 2" id="KW-0238">DNA-binding</keyword>
<dbReference type="GO" id="GO:0009295">
    <property type="term" value="C:nucleoid"/>
    <property type="evidence" value="ECO:0007669"/>
    <property type="project" value="TreeGrafter"/>
</dbReference>
<keyword evidence="5" id="KW-1185">Reference proteome</keyword>
<evidence type="ECO:0000313" key="5">
    <source>
        <dbReference type="Proteomes" id="UP001195483"/>
    </source>
</evidence>
<dbReference type="Proteomes" id="UP001195483">
    <property type="component" value="Unassembled WGS sequence"/>
</dbReference>
<dbReference type="Gene3D" id="2.40.50.140">
    <property type="entry name" value="Nucleic acid-binding proteins"/>
    <property type="match status" value="1"/>
</dbReference>
<evidence type="ECO:0000256" key="2">
    <source>
        <dbReference type="PROSITE-ProRule" id="PRU00252"/>
    </source>
</evidence>